<dbReference type="Proteomes" id="UP000433493">
    <property type="component" value="Unassembled WGS sequence"/>
</dbReference>
<sequence length="249" mass="26522">MAIDRTKAEVAIREFLSAVGVDADDPRLVRTPARVALAAEELLGGEGVDPVPMLREGRISVGGDASASSKIVHATDETRRDTAGKSPELAHNAAEDAQFRPQHPAEQEIGAQPADGNLVLLRNIRFRAMCEHHLLPFDGWVHLAYLPGDSIIGFGRLYDLVDTCSSKLILQERLGEDLVDALMAGLDAQGALAVIEARQGCVADRGPRQADSDSITLAARGSLTDPQTRADALRLIALGGSTRDSSSED</sequence>
<dbReference type="OrthoDB" id="9801207at2"/>
<proteinExistence type="predicted"/>
<dbReference type="GO" id="GO:0003934">
    <property type="term" value="F:GTP cyclohydrolase I activity"/>
    <property type="evidence" value="ECO:0007669"/>
    <property type="project" value="UniProtKB-EC"/>
</dbReference>
<dbReference type="GO" id="GO:0008270">
    <property type="term" value="F:zinc ion binding"/>
    <property type="evidence" value="ECO:0007669"/>
    <property type="project" value="TreeGrafter"/>
</dbReference>
<dbReference type="PANTHER" id="PTHR11109">
    <property type="entry name" value="GTP CYCLOHYDROLASE I"/>
    <property type="match status" value="1"/>
</dbReference>
<name>A0A7J5B7F0_9MICO</name>
<comment type="catalytic activity">
    <reaction evidence="1">
        <text>GTP + H2O = 7,8-dihydroneopterin 3'-triphosphate + formate + H(+)</text>
        <dbReference type="Rhea" id="RHEA:17473"/>
        <dbReference type="ChEBI" id="CHEBI:15377"/>
        <dbReference type="ChEBI" id="CHEBI:15378"/>
        <dbReference type="ChEBI" id="CHEBI:15740"/>
        <dbReference type="ChEBI" id="CHEBI:37565"/>
        <dbReference type="ChEBI" id="CHEBI:58462"/>
        <dbReference type="EC" id="3.5.4.16"/>
    </reaction>
</comment>
<evidence type="ECO:0000256" key="4">
    <source>
        <dbReference type="ARBA" id="ARBA00017272"/>
    </source>
</evidence>
<dbReference type="GO" id="GO:0005737">
    <property type="term" value="C:cytoplasm"/>
    <property type="evidence" value="ECO:0007669"/>
    <property type="project" value="TreeGrafter"/>
</dbReference>
<dbReference type="GO" id="GO:0046654">
    <property type="term" value="P:tetrahydrofolate biosynthetic process"/>
    <property type="evidence" value="ECO:0007669"/>
    <property type="project" value="InterPro"/>
</dbReference>
<dbReference type="Pfam" id="PF01227">
    <property type="entry name" value="GTP_cyclohydroI"/>
    <property type="match status" value="1"/>
</dbReference>
<gene>
    <name evidence="9" type="ORF">F8O05_14215</name>
</gene>
<dbReference type="Gene3D" id="1.10.286.10">
    <property type="match status" value="1"/>
</dbReference>
<dbReference type="SUPFAM" id="SSF55620">
    <property type="entry name" value="Tetrahydrobiopterin biosynthesis enzymes-like"/>
    <property type="match status" value="2"/>
</dbReference>
<evidence type="ECO:0000256" key="7">
    <source>
        <dbReference type="ARBA" id="ARBA00030854"/>
    </source>
</evidence>
<evidence type="ECO:0000256" key="1">
    <source>
        <dbReference type="ARBA" id="ARBA00001052"/>
    </source>
</evidence>
<dbReference type="GO" id="GO:0006730">
    <property type="term" value="P:one-carbon metabolic process"/>
    <property type="evidence" value="ECO:0007669"/>
    <property type="project" value="UniProtKB-KW"/>
</dbReference>
<reference evidence="9 10" key="1">
    <citation type="submission" date="2019-09" db="EMBL/GenBank/DDBJ databases">
        <title>Phylogeny of genus Pseudoclavibacter and closely related genus.</title>
        <authorList>
            <person name="Li Y."/>
        </authorList>
    </citation>
    <scope>NUCLEOTIDE SEQUENCE [LARGE SCALE GENOMIC DNA]</scope>
    <source>
        <strain evidence="9 10">KCTC 13959</strain>
    </source>
</reference>
<evidence type="ECO:0000313" key="10">
    <source>
        <dbReference type="Proteomes" id="UP000433493"/>
    </source>
</evidence>
<dbReference type="GO" id="GO:0005525">
    <property type="term" value="F:GTP binding"/>
    <property type="evidence" value="ECO:0007669"/>
    <property type="project" value="TreeGrafter"/>
</dbReference>
<keyword evidence="5" id="KW-0554">One-carbon metabolism</keyword>
<evidence type="ECO:0000256" key="6">
    <source>
        <dbReference type="ARBA" id="ARBA00022801"/>
    </source>
</evidence>
<dbReference type="PANTHER" id="PTHR11109:SF7">
    <property type="entry name" value="GTP CYCLOHYDROLASE 1"/>
    <property type="match status" value="1"/>
</dbReference>
<evidence type="ECO:0000256" key="5">
    <source>
        <dbReference type="ARBA" id="ARBA00022563"/>
    </source>
</evidence>
<dbReference type="InterPro" id="IPR020602">
    <property type="entry name" value="GTP_CycHdrlase_I_dom"/>
</dbReference>
<feature type="domain" description="GTP cyclohydrolase I" evidence="8">
    <location>
        <begin position="111"/>
        <end position="236"/>
    </location>
</feature>
<dbReference type="InterPro" id="IPR043133">
    <property type="entry name" value="GTP-CH-I_C/QueF"/>
</dbReference>
<evidence type="ECO:0000256" key="3">
    <source>
        <dbReference type="ARBA" id="ARBA00012715"/>
    </source>
</evidence>
<dbReference type="EC" id="3.5.4.16" evidence="3"/>
<dbReference type="EMBL" id="WBKB01000012">
    <property type="protein sequence ID" value="KAB1640848.1"/>
    <property type="molecule type" value="Genomic_DNA"/>
</dbReference>
<evidence type="ECO:0000259" key="8">
    <source>
        <dbReference type="Pfam" id="PF01227"/>
    </source>
</evidence>
<dbReference type="GO" id="GO:0006729">
    <property type="term" value="P:tetrahydrobiopterin biosynthetic process"/>
    <property type="evidence" value="ECO:0007669"/>
    <property type="project" value="TreeGrafter"/>
</dbReference>
<keyword evidence="10" id="KW-1185">Reference proteome</keyword>
<dbReference type="Gene3D" id="3.30.1130.10">
    <property type="match status" value="1"/>
</dbReference>
<accession>A0A7J5B7F0</accession>
<keyword evidence="6" id="KW-0378">Hydrolase</keyword>
<dbReference type="RefSeq" id="WP_158053409.1">
    <property type="nucleotide sequence ID" value="NZ_WBKB01000012.1"/>
</dbReference>
<dbReference type="AlphaFoldDB" id="A0A7J5B7F0"/>
<dbReference type="UniPathway" id="UPA00848">
    <property type="reaction ID" value="UER00151"/>
</dbReference>
<dbReference type="InterPro" id="IPR001474">
    <property type="entry name" value="GTP_CycHdrlase_I"/>
</dbReference>
<comment type="pathway">
    <text evidence="2">Cofactor biosynthesis; 7,8-dihydroneopterin triphosphate biosynthesis; 7,8-dihydroneopterin triphosphate from GTP: step 1/1.</text>
</comment>
<comment type="caution">
    <text evidence="9">The sequence shown here is derived from an EMBL/GenBank/DDBJ whole genome shotgun (WGS) entry which is preliminary data.</text>
</comment>
<evidence type="ECO:0000256" key="2">
    <source>
        <dbReference type="ARBA" id="ARBA00005080"/>
    </source>
</evidence>
<dbReference type="InterPro" id="IPR043134">
    <property type="entry name" value="GTP-CH-I_N"/>
</dbReference>
<evidence type="ECO:0000313" key="9">
    <source>
        <dbReference type="EMBL" id="KAB1640848.1"/>
    </source>
</evidence>
<protein>
    <recommendedName>
        <fullName evidence="4">GTP cyclohydrolase 1</fullName>
        <ecNumber evidence="3">3.5.4.16</ecNumber>
    </recommendedName>
    <alternativeName>
        <fullName evidence="7">GTP cyclohydrolase I</fullName>
    </alternativeName>
</protein>
<organism evidence="9 10">
    <name type="scientific">Gulosibacter chungangensis</name>
    <dbReference type="NCBI Taxonomy" id="979746"/>
    <lineage>
        <taxon>Bacteria</taxon>
        <taxon>Bacillati</taxon>
        <taxon>Actinomycetota</taxon>
        <taxon>Actinomycetes</taxon>
        <taxon>Micrococcales</taxon>
        <taxon>Microbacteriaceae</taxon>
        <taxon>Gulosibacter</taxon>
    </lineage>
</organism>